<feature type="binding site" evidence="3">
    <location>
        <position position="85"/>
    </location>
    <ligand>
        <name>carboxy-S-adenosyl-L-methionine</name>
        <dbReference type="ChEBI" id="CHEBI:134278"/>
    </ligand>
</feature>
<dbReference type="GO" id="GO:0032259">
    <property type="term" value="P:methylation"/>
    <property type="evidence" value="ECO:0007669"/>
    <property type="project" value="UniProtKB-KW"/>
</dbReference>
<comment type="similarity">
    <text evidence="3">Belongs to the class I-like SAM-binding methyltransferase superfamily. CmoB family.</text>
</comment>
<dbReference type="PATRIC" id="fig|1579979.3.peg.15"/>
<comment type="subunit">
    <text evidence="3">Homotetramer.</text>
</comment>
<proteinExistence type="inferred from homology"/>
<keyword evidence="4" id="KW-0489">Methyltransferase</keyword>
<dbReference type="Proteomes" id="UP000066624">
    <property type="component" value="Chromosome"/>
</dbReference>
<dbReference type="Gene3D" id="3.40.50.150">
    <property type="entry name" value="Vaccinia Virus protein VP39"/>
    <property type="match status" value="1"/>
</dbReference>
<dbReference type="GO" id="GO:0002098">
    <property type="term" value="P:tRNA wobble uridine modification"/>
    <property type="evidence" value="ECO:0007669"/>
    <property type="project" value="InterPro"/>
</dbReference>
<dbReference type="NCBIfam" id="TIGR00452">
    <property type="entry name" value="tRNA 5-methoxyuridine(34)/uridine 5-oxyacetic acid(34) synthase CmoB"/>
    <property type="match status" value="1"/>
</dbReference>
<feature type="binding site" evidence="3">
    <location>
        <position position="99"/>
    </location>
    <ligand>
        <name>carboxy-S-adenosyl-L-methionine</name>
        <dbReference type="ChEBI" id="CHEBI:134278"/>
    </ligand>
</feature>
<dbReference type="InterPro" id="IPR027555">
    <property type="entry name" value="Mo5U34_MeTrfas-like"/>
</dbReference>
<reference evidence="4 5" key="1">
    <citation type="submission" date="2015-07" db="EMBL/GenBank/DDBJ databases">
        <authorList>
            <person name="Noorani M."/>
        </authorList>
    </citation>
    <scope>NUCLEOTIDE SEQUENCE [LARGE SCALE GENOMIC DNA]</scope>
    <source>
        <strain evidence="4 5">KCTC 42284</strain>
    </source>
</reference>
<dbReference type="Pfam" id="PF08003">
    <property type="entry name" value="Methyltransf_9"/>
    <property type="match status" value="1"/>
</dbReference>
<dbReference type="SUPFAM" id="SSF53335">
    <property type="entry name" value="S-adenosyl-L-methionine-dependent methyltransferases"/>
    <property type="match status" value="1"/>
</dbReference>
<sequence length="318" mass="35063">MNLGAVHRDWLIGTVGDSVAAEIEEAHRSRCIAHGDHERWNAVLNELPAVDTGWSIEGGVLVAGRAAPKPEQLAEALRALIPWRKGPLRLGGVDIETEWHSDWKWARIAPHVDLSGHRVLDVGAGNGYFGWAMLAAGAEAVVGCDPTQLFIHQHEAISHFAGPAPNLLLASTLEDLHPALNDFDTVCSFGVLYHRRDPMDHLDRLKARLRPGGQLVLETLIIPGEDDRQLDPPDRYANMRNVHALPTVPRLLDWLEQAGFDAPRCVDRTLTTVEEQRSTDWMPFHSLANALDPDDPSRTIEGHPAPLRAVILATRPLA</sequence>
<dbReference type="InterPro" id="IPR029063">
    <property type="entry name" value="SAM-dependent_MTases_sf"/>
</dbReference>
<dbReference type="EC" id="2.5.1.-" evidence="3"/>
<dbReference type="GO" id="GO:0016765">
    <property type="term" value="F:transferase activity, transferring alkyl or aryl (other than methyl) groups"/>
    <property type="evidence" value="ECO:0007669"/>
    <property type="project" value="UniProtKB-UniRule"/>
</dbReference>
<feature type="binding site" evidence="3">
    <location>
        <position position="193"/>
    </location>
    <ligand>
        <name>carboxy-S-adenosyl-L-methionine</name>
        <dbReference type="ChEBI" id="CHEBI:134278"/>
    </ligand>
</feature>
<keyword evidence="1 3" id="KW-0808">Transferase</keyword>
<dbReference type="CDD" id="cd02440">
    <property type="entry name" value="AdoMet_MTases"/>
    <property type="match status" value="1"/>
</dbReference>
<gene>
    <name evidence="3" type="primary">cmoB</name>
    <name evidence="4" type="ORF">WM2015_15</name>
</gene>
<dbReference type="AlphaFoldDB" id="A0A0K0XS07"/>
<evidence type="ECO:0000256" key="2">
    <source>
        <dbReference type="ARBA" id="ARBA00022694"/>
    </source>
</evidence>
<keyword evidence="2 3" id="KW-0819">tRNA processing</keyword>
<dbReference type="GO" id="GO:0008168">
    <property type="term" value="F:methyltransferase activity"/>
    <property type="evidence" value="ECO:0007669"/>
    <property type="project" value="UniProtKB-KW"/>
</dbReference>
<organism evidence="4 5">
    <name type="scientific">Wenzhouxiangella marina</name>
    <dbReference type="NCBI Taxonomy" id="1579979"/>
    <lineage>
        <taxon>Bacteria</taxon>
        <taxon>Pseudomonadati</taxon>
        <taxon>Pseudomonadota</taxon>
        <taxon>Gammaproteobacteria</taxon>
        <taxon>Chromatiales</taxon>
        <taxon>Wenzhouxiangellaceae</taxon>
        <taxon>Wenzhouxiangella</taxon>
    </lineage>
</organism>
<dbReference type="EMBL" id="CP012154">
    <property type="protein sequence ID" value="AKS40406.1"/>
    <property type="molecule type" value="Genomic_DNA"/>
</dbReference>
<dbReference type="OrthoDB" id="9773188at2"/>
<feature type="binding site" evidence="3">
    <location>
        <position position="308"/>
    </location>
    <ligand>
        <name>carboxy-S-adenosyl-L-methionine</name>
        <dbReference type="ChEBI" id="CHEBI:134278"/>
    </ligand>
</feature>
<evidence type="ECO:0000256" key="1">
    <source>
        <dbReference type="ARBA" id="ARBA00022679"/>
    </source>
</evidence>
<comment type="caution">
    <text evidence="3">Lacks conserved residue(s) required for the propagation of feature annotation.</text>
</comment>
<feature type="binding site" evidence="3">
    <location>
        <position position="123"/>
    </location>
    <ligand>
        <name>carboxy-S-adenosyl-L-methionine</name>
        <dbReference type="ChEBI" id="CHEBI:134278"/>
    </ligand>
</feature>
<evidence type="ECO:0000313" key="5">
    <source>
        <dbReference type="Proteomes" id="UP000066624"/>
    </source>
</evidence>
<dbReference type="RefSeq" id="WP_049724127.1">
    <property type="nucleotide sequence ID" value="NZ_CP012154.1"/>
</dbReference>
<accession>A0A0K0XS07</accession>
<comment type="catalytic activity">
    <reaction evidence="3">
        <text>carboxy-S-adenosyl-L-methionine + 5-hydroxyuridine(34) in tRNA = 5-carboxymethoxyuridine(34) in tRNA + S-adenosyl-L-homocysteine + H(+)</text>
        <dbReference type="Rhea" id="RHEA:52848"/>
        <dbReference type="Rhea" id="RHEA-COMP:13381"/>
        <dbReference type="Rhea" id="RHEA-COMP:13383"/>
        <dbReference type="ChEBI" id="CHEBI:15378"/>
        <dbReference type="ChEBI" id="CHEBI:57856"/>
        <dbReference type="ChEBI" id="CHEBI:134278"/>
        <dbReference type="ChEBI" id="CHEBI:136877"/>
        <dbReference type="ChEBI" id="CHEBI:136879"/>
    </reaction>
</comment>
<name>A0A0K0XS07_9GAMM</name>
<feature type="binding site" evidence="3">
    <location>
        <position position="104"/>
    </location>
    <ligand>
        <name>carboxy-S-adenosyl-L-methionine</name>
        <dbReference type="ChEBI" id="CHEBI:134278"/>
    </ligand>
</feature>
<feature type="binding site" evidence="3">
    <location>
        <begin position="145"/>
        <end position="147"/>
    </location>
    <ligand>
        <name>carboxy-S-adenosyl-L-methionine</name>
        <dbReference type="ChEBI" id="CHEBI:134278"/>
    </ligand>
</feature>
<protein>
    <recommendedName>
        <fullName evidence="3">tRNA U34 carboxymethyltransferase</fullName>
        <ecNumber evidence="3">2.5.1.-</ecNumber>
    </recommendedName>
</protein>
<dbReference type="PANTHER" id="PTHR43464">
    <property type="entry name" value="METHYLTRANSFERASE"/>
    <property type="match status" value="1"/>
</dbReference>
<dbReference type="NCBIfam" id="NF011650">
    <property type="entry name" value="PRK15068.1"/>
    <property type="match status" value="1"/>
</dbReference>
<evidence type="ECO:0000313" key="4">
    <source>
        <dbReference type="EMBL" id="AKS40406.1"/>
    </source>
</evidence>
<keyword evidence="5" id="KW-1185">Reference proteome</keyword>
<dbReference type="STRING" id="1579979.WM2015_15"/>
<dbReference type="PANTHER" id="PTHR43464:SF95">
    <property type="entry name" value="TRNA U34 CARBOXYMETHYLTRANSFERASE"/>
    <property type="match status" value="1"/>
</dbReference>
<comment type="function">
    <text evidence="3">Catalyzes carboxymethyl transfer from carboxy-S-adenosyl-L-methionine (Cx-SAM) to 5-hydroxyuridine (ho5U) to form 5-carboxymethoxyuridine (cmo5U) at position 34 in tRNAs.</text>
</comment>
<dbReference type="KEGG" id="wma:WM2015_15"/>
<dbReference type="InterPro" id="IPR010017">
    <property type="entry name" value="CmoB"/>
</dbReference>
<feature type="binding site" evidence="3">
    <location>
        <begin position="173"/>
        <end position="174"/>
    </location>
    <ligand>
        <name>carboxy-S-adenosyl-L-methionine</name>
        <dbReference type="ChEBI" id="CHEBI:134278"/>
    </ligand>
</feature>
<dbReference type="HAMAP" id="MF_01590">
    <property type="entry name" value="tRNA_carboxymethyltr_CmoB"/>
    <property type="match status" value="1"/>
</dbReference>
<evidence type="ECO:0000256" key="3">
    <source>
        <dbReference type="HAMAP-Rule" id="MF_01590"/>
    </source>
</evidence>